<evidence type="ECO:0000313" key="3">
    <source>
        <dbReference type="EMBL" id="KND02598.1"/>
    </source>
</evidence>
<name>A0A0L0HNI3_SPIPD</name>
<gene>
    <name evidence="3" type="ORF">SPPG_03054</name>
</gene>
<dbReference type="InterPro" id="IPR013897">
    <property type="entry name" value="Duc1"/>
</dbReference>
<dbReference type="PANTHER" id="PTHR34826">
    <property type="entry name" value="UPF0590 PROTEIN C409.17C"/>
    <property type="match status" value="1"/>
</dbReference>
<dbReference type="EMBL" id="KQ257453">
    <property type="protein sequence ID" value="KND02598.1"/>
    <property type="molecule type" value="Genomic_DNA"/>
</dbReference>
<dbReference type="PANTHER" id="PTHR34826:SF2">
    <property type="entry name" value="UPF0590 PROTEIN C409.17C"/>
    <property type="match status" value="1"/>
</dbReference>
<sequence length="388" mass="43610">MNALAKRVGNSSFECQTFLNECFGPSVAANQTTARPDRRLELALISHVYLDTTAKLEYLFGASGQAAIGNRKLRCRIGPSLDTLAVANINDEKNPHFIDSPYFTGYVSVRVKNFKGITADGSKPIESLPYFESKKRLFSVQVCGRFKHEYTADDVVFGSEFEKKVILPTGSWVALKFANLIDPALKNDVYADKPWLWSPALCSMNIVNVVKAENPVTNAHPAESNPRTTVGGQTVTGPDTSKSKNVKLEVSKLTKSADEKPEPQLTKWAWFGPDELQESTQLLLSSREDSPFPSDGISERRKYFQNENARKEMVFKPDYIYNFEIFAPFMNLNTFDLTLGININLLQYLNKQPIRLISKSLSKNVPFYIIEFDLVDESENGTDDDDEQ</sequence>
<accession>A0A0L0HNI3</accession>
<feature type="compositionally biased region" description="Polar residues" evidence="1">
    <location>
        <begin position="225"/>
        <end position="240"/>
    </location>
</feature>
<protein>
    <recommendedName>
        <fullName evidence="2">Domain of unknown function at the cortex 1 domain-containing protein</fullName>
    </recommendedName>
</protein>
<dbReference type="InParanoid" id="A0A0L0HNI3"/>
<reference evidence="3 4" key="1">
    <citation type="submission" date="2009-08" db="EMBL/GenBank/DDBJ databases">
        <title>The Genome Sequence of Spizellomyces punctatus strain DAOM BR117.</title>
        <authorList>
            <consortium name="The Broad Institute Genome Sequencing Platform"/>
            <person name="Russ C."/>
            <person name="Cuomo C."/>
            <person name="Shea T."/>
            <person name="Young S.K."/>
            <person name="Zeng Q."/>
            <person name="Koehrsen M."/>
            <person name="Haas B."/>
            <person name="Borodovsky M."/>
            <person name="Guigo R."/>
            <person name="Alvarado L."/>
            <person name="Berlin A."/>
            <person name="Bochicchio J."/>
            <person name="Borenstein D."/>
            <person name="Chapman S."/>
            <person name="Chen Z."/>
            <person name="Engels R."/>
            <person name="Freedman E."/>
            <person name="Gellesch M."/>
            <person name="Goldberg J."/>
            <person name="Griggs A."/>
            <person name="Gujja S."/>
            <person name="Heiman D."/>
            <person name="Hepburn T."/>
            <person name="Howarth C."/>
            <person name="Jen D."/>
            <person name="Larson L."/>
            <person name="Lewis B."/>
            <person name="Mehta T."/>
            <person name="Park D."/>
            <person name="Pearson M."/>
            <person name="Roberts A."/>
            <person name="Saif S."/>
            <person name="Shenoy N."/>
            <person name="Sisk P."/>
            <person name="Stolte C."/>
            <person name="Sykes S."/>
            <person name="Thomson T."/>
            <person name="Walk T."/>
            <person name="White J."/>
            <person name="Yandava C."/>
            <person name="Burger G."/>
            <person name="Gray M.W."/>
            <person name="Holland P.W.H."/>
            <person name="King N."/>
            <person name="Lang F.B.F."/>
            <person name="Roger A.J."/>
            <person name="Ruiz-Trillo I."/>
            <person name="Lander E."/>
            <person name="Nusbaum C."/>
        </authorList>
    </citation>
    <scope>NUCLEOTIDE SEQUENCE [LARGE SCALE GENOMIC DNA]</scope>
    <source>
        <strain evidence="3 4">DAOM BR117</strain>
    </source>
</reference>
<dbReference type="RefSeq" id="XP_016610637.1">
    <property type="nucleotide sequence ID" value="XM_016751339.1"/>
</dbReference>
<dbReference type="Pfam" id="PF08588">
    <property type="entry name" value="Duc1"/>
    <property type="match status" value="1"/>
</dbReference>
<organism evidence="3 4">
    <name type="scientific">Spizellomyces punctatus (strain DAOM BR117)</name>
    <dbReference type="NCBI Taxonomy" id="645134"/>
    <lineage>
        <taxon>Eukaryota</taxon>
        <taxon>Fungi</taxon>
        <taxon>Fungi incertae sedis</taxon>
        <taxon>Chytridiomycota</taxon>
        <taxon>Chytridiomycota incertae sedis</taxon>
        <taxon>Chytridiomycetes</taxon>
        <taxon>Spizellomycetales</taxon>
        <taxon>Spizellomycetaceae</taxon>
        <taxon>Spizellomyces</taxon>
    </lineage>
</organism>
<evidence type="ECO:0000313" key="4">
    <source>
        <dbReference type="Proteomes" id="UP000053201"/>
    </source>
</evidence>
<dbReference type="OMA" id="DRQGITW"/>
<dbReference type="STRING" id="645134.A0A0L0HNI3"/>
<dbReference type="VEuPathDB" id="FungiDB:SPPG_03054"/>
<proteinExistence type="predicted"/>
<dbReference type="GeneID" id="27686601"/>
<dbReference type="eggNOG" id="ENOG502RXNE">
    <property type="taxonomic scope" value="Eukaryota"/>
</dbReference>
<feature type="domain" description="Domain of unknown function at the cortex 1" evidence="2">
    <location>
        <begin position="72"/>
        <end position="375"/>
    </location>
</feature>
<keyword evidence="4" id="KW-1185">Reference proteome</keyword>
<dbReference type="AlphaFoldDB" id="A0A0L0HNI3"/>
<feature type="region of interest" description="Disordered" evidence="1">
    <location>
        <begin position="218"/>
        <end position="242"/>
    </location>
</feature>
<evidence type="ECO:0000256" key="1">
    <source>
        <dbReference type="SAM" id="MobiDB-lite"/>
    </source>
</evidence>
<dbReference type="Proteomes" id="UP000053201">
    <property type="component" value="Unassembled WGS sequence"/>
</dbReference>
<dbReference type="OrthoDB" id="2119945at2759"/>
<evidence type="ECO:0000259" key="2">
    <source>
        <dbReference type="Pfam" id="PF08588"/>
    </source>
</evidence>